<dbReference type="InterPro" id="IPR020843">
    <property type="entry name" value="ER"/>
</dbReference>
<dbReference type="PROSITE" id="PS01162">
    <property type="entry name" value="QOR_ZETA_CRYSTAL"/>
    <property type="match status" value="1"/>
</dbReference>
<dbReference type="InterPro" id="IPR013154">
    <property type="entry name" value="ADH-like_N"/>
</dbReference>
<name>A0ABZ2MIQ2_9MICO</name>
<gene>
    <name evidence="4" type="ORF">V1351_02545</name>
</gene>
<dbReference type="Gene3D" id="3.90.180.10">
    <property type="entry name" value="Medium-chain alcohol dehydrogenases, catalytic domain"/>
    <property type="match status" value="1"/>
</dbReference>
<dbReference type="SMART" id="SM00829">
    <property type="entry name" value="PKS_ER"/>
    <property type="match status" value="1"/>
</dbReference>
<dbReference type="Gene3D" id="3.40.50.720">
    <property type="entry name" value="NAD(P)-binding Rossmann-like Domain"/>
    <property type="match status" value="1"/>
</dbReference>
<sequence length="317" mass="32929">MRAIHISSLDGPDAVELVDLPDPGAEGLVTIRTRAAGVAFPELLQTRGLYQMKPDLPFVPGAEVAGVVESAPEGSGFTPGDRVAALTLLGGFAEKVQAQPDLTFPLPDGVSFEEAASFTFNYATVYFALVERGALAKGESVLVHGAAGGIGTAAIQMAKAFGADRVIAVVSTEAKGEVAREAGADEVVLADGFLETIGKACVDVVVDPVGGDRFTDSLRSLKENGRLLVIGFTAGEIPTVKVNRLLLNNVSVVGVGWGAYALSRPGHVRKEWEAMLPHLRSGALRPVVGATHALEDAARALTSLEGRTVTGKVVLVP</sequence>
<feature type="domain" description="Enoyl reductase (ER)" evidence="3">
    <location>
        <begin position="7"/>
        <end position="315"/>
    </location>
</feature>
<organism evidence="4 5">
    <name type="scientific">Janibacter alittae</name>
    <dbReference type="NCBI Taxonomy" id="3115209"/>
    <lineage>
        <taxon>Bacteria</taxon>
        <taxon>Bacillati</taxon>
        <taxon>Actinomycetota</taxon>
        <taxon>Actinomycetes</taxon>
        <taxon>Micrococcales</taxon>
        <taxon>Intrasporangiaceae</taxon>
        <taxon>Janibacter</taxon>
    </lineage>
</organism>
<dbReference type="InterPro" id="IPR011032">
    <property type="entry name" value="GroES-like_sf"/>
</dbReference>
<evidence type="ECO:0000256" key="1">
    <source>
        <dbReference type="ARBA" id="ARBA00022857"/>
    </source>
</evidence>
<evidence type="ECO:0000313" key="5">
    <source>
        <dbReference type="Proteomes" id="UP001382727"/>
    </source>
</evidence>
<dbReference type="Pfam" id="PF00107">
    <property type="entry name" value="ADH_zinc_N"/>
    <property type="match status" value="1"/>
</dbReference>
<evidence type="ECO:0000313" key="4">
    <source>
        <dbReference type="EMBL" id="WXB76961.1"/>
    </source>
</evidence>
<dbReference type="SUPFAM" id="SSF50129">
    <property type="entry name" value="GroES-like"/>
    <property type="match status" value="1"/>
</dbReference>
<dbReference type="RefSeq" id="WP_338750422.1">
    <property type="nucleotide sequence ID" value="NZ_CP144913.1"/>
</dbReference>
<reference evidence="4 5" key="1">
    <citation type="submission" date="2024-02" db="EMBL/GenBank/DDBJ databases">
        <title>Janibacter sp. nov., isolated from gut of marine sandworm.</title>
        <authorList>
            <person name="Kim B."/>
            <person name="Jun M.O."/>
            <person name="Shin N.-R."/>
        </authorList>
    </citation>
    <scope>NUCLEOTIDE SEQUENCE [LARGE SCALE GENOMIC DNA]</scope>
    <source>
        <strain evidence="4 5">A1S7</strain>
    </source>
</reference>
<dbReference type="InterPro" id="IPR036291">
    <property type="entry name" value="NAD(P)-bd_dom_sf"/>
</dbReference>
<dbReference type="Pfam" id="PF08240">
    <property type="entry name" value="ADH_N"/>
    <property type="match status" value="1"/>
</dbReference>
<keyword evidence="2 4" id="KW-0560">Oxidoreductase</keyword>
<dbReference type="PANTHER" id="PTHR48106">
    <property type="entry name" value="QUINONE OXIDOREDUCTASE PIG3-RELATED"/>
    <property type="match status" value="1"/>
</dbReference>
<evidence type="ECO:0000259" key="3">
    <source>
        <dbReference type="SMART" id="SM00829"/>
    </source>
</evidence>
<dbReference type="EC" id="1.-.-.-" evidence="4"/>
<protein>
    <submittedName>
        <fullName evidence="4">NADPH:quinone oxidoreductase family protein</fullName>
        <ecNumber evidence="4">1.-.-.-</ecNumber>
    </submittedName>
</protein>
<accession>A0ABZ2MIQ2</accession>
<evidence type="ECO:0000256" key="2">
    <source>
        <dbReference type="ARBA" id="ARBA00023002"/>
    </source>
</evidence>
<dbReference type="Proteomes" id="UP001382727">
    <property type="component" value="Chromosome"/>
</dbReference>
<dbReference type="EMBL" id="CP144913">
    <property type="protein sequence ID" value="WXB76961.1"/>
    <property type="molecule type" value="Genomic_DNA"/>
</dbReference>
<keyword evidence="5" id="KW-1185">Reference proteome</keyword>
<keyword evidence="1" id="KW-0521">NADP</keyword>
<dbReference type="InterPro" id="IPR002364">
    <property type="entry name" value="Quin_OxRdtase/zeta-crystal_CS"/>
</dbReference>
<proteinExistence type="predicted"/>
<dbReference type="CDD" id="cd08241">
    <property type="entry name" value="QOR1"/>
    <property type="match status" value="1"/>
</dbReference>
<dbReference type="PANTHER" id="PTHR48106:SF13">
    <property type="entry name" value="QUINONE OXIDOREDUCTASE-RELATED"/>
    <property type="match status" value="1"/>
</dbReference>
<dbReference type="GO" id="GO:0016491">
    <property type="term" value="F:oxidoreductase activity"/>
    <property type="evidence" value="ECO:0007669"/>
    <property type="project" value="UniProtKB-KW"/>
</dbReference>
<dbReference type="InterPro" id="IPR013149">
    <property type="entry name" value="ADH-like_C"/>
</dbReference>
<dbReference type="SUPFAM" id="SSF51735">
    <property type="entry name" value="NAD(P)-binding Rossmann-fold domains"/>
    <property type="match status" value="1"/>
</dbReference>